<dbReference type="Proteomes" id="UP000325081">
    <property type="component" value="Unassembled WGS sequence"/>
</dbReference>
<protein>
    <submittedName>
        <fullName evidence="2">Zinc ion binding</fullName>
    </submittedName>
</protein>
<dbReference type="AlphaFoldDB" id="A0A5A7PNZ7"/>
<proteinExistence type="predicted"/>
<evidence type="ECO:0000313" key="2">
    <source>
        <dbReference type="EMBL" id="GER34212.1"/>
    </source>
</evidence>
<accession>A0A5A7PNZ7</accession>
<reference evidence="3" key="1">
    <citation type="journal article" date="2019" name="Curr. Biol.">
        <title>Genome Sequence of Striga asiatica Provides Insight into the Evolution of Plant Parasitism.</title>
        <authorList>
            <person name="Yoshida S."/>
            <person name="Kim S."/>
            <person name="Wafula E.K."/>
            <person name="Tanskanen J."/>
            <person name="Kim Y.M."/>
            <person name="Honaas L."/>
            <person name="Yang Z."/>
            <person name="Spallek T."/>
            <person name="Conn C.E."/>
            <person name="Ichihashi Y."/>
            <person name="Cheong K."/>
            <person name="Cui S."/>
            <person name="Der J.P."/>
            <person name="Gundlach H."/>
            <person name="Jiao Y."/>
            <person name="Hori C."/>
            <person name="Ishida J.K."/>
            <person name="Kasahara H."/>
            <person name="Kiba T."/>
            <person name="Kim M.S."/>
            <person name="Koo N."/>
            <person name="Laohavisit A."/>
            <person name="Lee Y.H."/>
            <person name="Lumba S."/>
            <person name="McCourt P."/>
            <person name="Mortimer J.C."/>
            <person name="Mutuku J.M."/>
            <person name="Nomura T."/>
            <person name="Sasaki-Sekimoto Y."/>
            <person name="Seto Y."/>
            <person name="Wang Y."/>
            <person name="Wakatake T."/>
            <person name="Sakakibara H."/>
            <person name="Demura T."/>
            <person name="Yamaguchi S."/>
            <person name="Yoneyama K."/>
            <person name="Manabe R.I."/>
            <person name="Nelson D.C."/>
            <person name="Schulman A.H."/>
            <person name="Timko M.P."/>
            <person name="dePamphilis C.W."/>
            <person name="Choi D."/>
            <person name="Shirasu K."/>
        </authorList>
    </citation>
    <scope>NUCLEOTIDE SEQUENCE [LARGE SCALE GENOMIC DNA]</scope>
    <source>
        <strain evidence="3">cv. UVA1</strain>
    </source>
</reference>
<comment type="caution">
    <text evidence="2">The sequence shown here is derived from an EMBL/GenBank/DDBJ whole genome shotgun (WGS) entry which is preliminary data.</text>
</comment>
<dbReference type="PANTHER" id="PTHR31286">
    <property type="entry name" value="GLYCINE-RICH CELL WALL STRUCTURAL PROTEIN 1.8-LIKE"/>
    <property type="match status" value="1"/>
</dbReference>
<dbReference type="EMBL" id="BKCP01004849">
    <property type="protein sequence ID" value="GER34212.1"/>
    <property type="molecule type" value="Genomic_DNA"/>
</dbReference>
<name>A0A5A7PNZ7_STRAF</name>
<dbReference type="InterPro" id="IPR040256">
    <property type="entry name" value="At4g02000-like"/>
</dbReference>
<evidence type="ECO:0000256" key="1">
    <source>
        <dbReference type="SAM" id="MobiDB-lite"/>
    </source>
</evidence>
<feature type="region of interest" description="Disordered" evidence="1">
    <location>
        <begin position="128"/>
        <end position="239"/>
    </location>
</feature>
<gene>
    <name evidence="2" type="ORF">STAS_10420</name>
</gene>
<organism evidence="2 3">
    <name type="scientific">Striga asiatica</name>
    <name type="common">Asiatic witchweed</name>
    <name type="synonym">Buchnera asiatica</name>
    <dbReference type="NCBI Taxonomy" id="4170"/>
    <lineage>
        <taxon>Eukaryota</taxon>
        <taxon>Viridiplantae</taxon>
        <taxon>Streptophyta</taxon>
        <taxon>Embryophyta</taxon>
        <taxon>Tracheophyta</taxon>
        <taxon>Spermatophyta</taxon>
        <taxon>Magnoliopsida</taxon>
        <taxon>eudicotyledons</taxon>
        <taxon>Gunneridae</taxon>
        <taxon>Pentapetalae</taxon>
        <taxon>asterids</taxon>
        <taxon>lamiids</taxon>
        <taxon>Lamiales</taxon>
        <taxon>Orobanchaceae</taxon>
        <taxon>Buchnereae</taxon>
        <taxon>Striga</taxon>
    </lineage>
</organism>
<sequence>MRIFKWSADSISKKNHLLSRSGSKSQLSPFIAFRTIANIFGTLLKVDDATLNKTRLQYARFCVALNLESPHPTSIAISCGNKRVELTIEFERLPKYCFYCSHVGHDDSTCYIKNPTLRPAKINKEKNSHIEPSPHIFPPSSALPTSAPVSPPNPSSFVPDPTPLNLAPPFGMTPPNPSLLGSVPYPTQISGPSSFPEAGPSNVPDSLEPGSPKPNSVIVESCSSGSEPNSSDHFPLFRI</sequence>
<keyword evidence="3" id="KW-1185">Reference proteome</keyword>
<dbReference type="OrthoDB" id="1751950at2759"/>
<feature type="compositionally biased region" description="Low complexity" evidence="1">
    <location>
        <begin position="221"/>
        <end position="231"/>
    </location>
</feature>
<evidence type="ECO:0000313" key="3">
    <source>
        <dbReference type="Proteomes" id="UP000325081"/>
    </source>
</evidence>
<dbReference type="PANTHER" id="PTHR31286:SF180">
    <property type="entry name" value="OS10G0362600 PROTEIN"/>
    <property type="match status" value="1"/>
</dbReference>